<reference evidence="2" key="1">
    <citation type="journal article" date="2022" name="bioRxiv">
        <title>Sequencing and chromosome-scale assembly of the giantPleurodeles waltlgenome.</title>
        <authorList>
            <person name="Brown T."/>
            <person name="Elewa A."/>
            <person name="Iarovenko S."/>
            <person name="Subramanian E."/>
            <person name="Araus A.J."/>
            <person name="Petzold A."/>
            <person name="Susuki M."/>
            <person name="Suzuki K.-i.T."/>
            <person name="Hayashi T."/>
            <person name="Toyoda A."/>
            <person name="Oliveira C."/>
            <person name="Osipova E."/>
            <person name="Leigh N.D."/>
            <person name="Simon A."/>
            <person name="Yun M.H."/>
        </authorList>
    </citation>
    <scope>NUCLEOTIDE SEQUENCE</scope>
    <source>
        <strain evidence="2">20211129_DDA</strain>
        <tissue evidence="2">Liver</tissue>
    </source>
</reference>
<sequence length="90" mass="9481">MERCAHRSLTSAVGCSHLGGTPNTPRKSVPTAGRDSSVLPTSDPSDRTDSASRTPAWAPAEQELARDRSFNSAASCQGRQEARAILSPSD</sequence>
<feature type="region of interest" description="Disordered" evidence="1">
    <location>
        <begin position="1"/>
        <end position="90"/>
    </location>
</feature>
<evidence type="ECO:0000256" key="1">
    <source>
        <dbReference type="SAM" id="MobiDB-lite"/>
    </source>
</evidence>
<dbReference type="EMBL" id="JANPWB010000008">
    <property type="protein sequence ID" value="KAJ1166540.1"/>
    <property type="molecule type" value="Genomic_DNA"/>
</dbReference>
<accession>A0AAV7SQX1</accession>
<name>A0AAV7SQX1_PLEWA</name>
<evidence type="ECO:0000313" key="2">
    <source>
        <dbReference type="EMBL" id="KAJ1166540.1"/>
    </source>
</evidence>
<evidence type="ECO:0000313" key="3">
    <source>
        <dbReference type="Proteomes" id="UP001066276"/>
    </source>
</evidence>
<protein>
    <submittedName>
        <fullName evidence="2">Uncharacterized protein</fullName>
    </submittedName>
</protein>
<keyword evidence="3" id="KW-1185">Reference proteome</keyword>
<organism evidence="2 3">
    <name type="scientific">Pleurodeles waltl</name>
    <name type="common">Iberian ribbed newt</name>
    <dbReference type="NCBI Taxonomy" id="8319"/>
    <lineage>
        <taxon>Eukaryota</taxon>
        <taxon>Metazoa</taxon>
        <taxon>Chordata</taxon>
        <taxon>Craniata</taxon>
        <taxon>Vertebrata</taxon>
        <taxon>Euteleostomi</taxon>
        <taxon>Amphibia</taxon>
        <taxon>Batrachia</taxon>
        <taxon>Caudata</taxon>
        <taxon>Salamandroidea</taxon>
        <taxon>Salamandridae</taxon>
        <taxon>Pleurodelinae</taxon>
        <taxon>Pleurodeles</taxon>
    </lineage>
</organism>
<proteinExistence type="predicted"/>
<dbReference type="Proteomes" id="UP001066276">
    <property type="component" value="Chromosome 4_2"/>
</dbReference>
<dbReference type="AlphaFoldDB" id="A0AAV7SQX1"/>
<gene>
    <name evidence="2" type="ORF">NDU88_006940</name>
</gene>
<comment type="caution">
    <text evidence="2">The sequence shown here is derived from an EMBL/GenBank/DDBJ whole genome shotgun (WGS) entry which is preliminary data.</text>
</comment>